<feature type="compositionally biased region" description="Polar residues" evidence="1">
    <location>
        <begin position="13"/>
        <end position="24"/>
    </location>
</feature>
<organism evidence="2 3">
    <name type="scientific">Trichoderma breve</name>
    <dbReference type="NCBI Taxonomy" id="2034170"/>
    <lineage>
        <taxon>Eukaryota</taxon>
        <taxon>Fungi</taxon>
        <taxon>Dikarya</taxon>
        <taxon>Ascomycota</taxon>
        <taxon>Pezizomycotina</taxon>
        <taxon>Sordariomycetes</taxon>
        <taxon>Hypocreomycetidae</taxon>
        <taxon>Hypocreales</taxon>
        <taxon>Hypocreaceae</taxon>
        <taxon>Trichoderma</taxon>
    </lineage>
</organism>
<evidence type="ECO:0000256" key="1">
    <source>
        <dbReference type="SAM" id="MobiDB-lite"/>
    </source>
</evidence>
<evidence type="ECO:0000313" key="3">
    <source>
        <dbReference type="Proteomes" id="UP001140511"/>
    </source>
</evidence>
<evidence type="ECO:0000313" key="2">
    <source>
        <dbReference type="EMBL" id="KAJ4865405.1"/>
    </source>
</evidence>
<comment type="caution">
    <text evidence="2">The sequence shown here is derived from an EMBL/GenBank/DDBJ whole genome shotgun (WGS) entry which is preliminary data.</text>
</comment>
<dbReference type="Proteomes" id="UP001140511">
    <property type="component" value="Unassembled WGS sequence"/>
</dbReference>
<feature type="region of interest" description="Disordered" evidence="1">
    <location>
        <begin position="1"/>
        <end position="53"/>
    </location>
</feature>
<protein>
    <submittedName>
        <fullName evidence="2">Uncharacterized protein</fullName>
    </submittedName>
</protein>
<proteinExistence type="predicted"/>
<dbReference type="RefSeq" id="XP_056034461.1">
    <property type="nucleotide sequence ID" value="XM_056169145.1"/>
</dbReference>
<dbReference type="AlphaFoldDB" id="A0A9W9EEU9"/>
<name>A0A9W9EEU9_9HYPO</name>
<dbReference type="EMBL" id="JAOPEN010000001">
    <property type="protein sequence ID" value="KAJ4865405.1"/>
    <property type="molecule type" value="Genomic_DNA"/>
</dbReference>
<accession>A0A9W9EEU9</accession>
<keyword evidence="3" id="KW-1185">Reference proteome</keyword>
<dbReference type="GeneID" id="80863833"/>
<reference evidence="2" key="1">
    <citation type="submission" date="2022-09" db="EMBL/GenBank/DDBJ databases">
        <title>Chromosome-level assembly of Trichoderma breve T069, a fungus used in development of biopesticide product.</title>
        <authorList>
            <person name="Lin R."/>
            <person name="Liu T."/>
        </authorList>
    </citation>
    <scope>NUCLEOTIDE SEQUENCE</scope>
    <source>
        <strain evidence="2">T069</strain>
    </source>
</reference>
<feature type="compositionally biased region" description="Polar residues" evidence="1">
    <location>
        <begin position="32"/>
        <end position="47"/>
    </location>
</feature>
<gene>
    <name evidence="2" type="ORF">T069G_01935</name>
</gene>
<sequence>MEPRLCAKPQHACQMQRSSTQLNGPGQMPKPNVQQPTWTRGSSTTKYQGHGTHDGETIFRLRIPCLKALDTSPEILKELRKVAPKFPNDLLTDEGLLHAHLVWYDFIQAPELNQERFIEEARKGTRRDSVAWTVPVADLVECILAWPHYLRWTAWSTIIFFSINADDLGPLERARDGERGSGRANPGCRLNESFLGDQASGTILVGKDQLLAKSFLWWTVILPRITPDDVRQLTFSAAIVHKSYVALILSGPHLA</sequence>